<proteinExistence type="inferred from homology"/>
<evidence type="ECO:0000256" key="6">
    <source>
        <dbReference type="ARBA" id="ARBA00022519"/>
    </source>
</evidence>
<gene>
    <name evidence="12" type="ORF">MNODULE_11655</name>
</gene>
<keyword evidence="5" id="KW-0488">Methylation</keyword>
<evidence type="ECO:0000313" key="12">
    <source>
        <dbReference type="EMBL" id="NKE71395.1"/>
    </source>
</evidence>
<feature type="transmembrane region" description="Helical" evidence="11">
    <location>
        <begin position="28"/>
        <end position="49"/>
    </location>
</feature>
<dbReference type="SUPFAM" id="SSF54523">
    <property type="entry name" value="Pili subunits"/>
    <property type="match status" value="2"/>
</dbReference>
<protein>
    <recommendedName>
        <fullName evidence="3">Type II secretion system protein J</fullName>
    </recommendedName>
</protein>
<dbReference type="Pfam" id="PF07963">
    <property type="entry name" value="N_methyl"/>
    <property type="match status" value="1"/>
</dbReference>
<dbReference type="PROSITE" id="PS00409">
    <property type="entry name" value="PROKAR_NTER_METHYL"/>
    <property type="match status" value="1"/>
</dbReference>
<dbReference type="Pfam" id="PF11612">
    <property type="entry name" value="T2SSJ"/>
    <property type="match status" value="1"/>
</dbReference>
<comment type="caution">
    <text evidence="12">The sequence shown here is derived from an EMBL/GenBank/DDBJ whole genome shotgun (WGS) entry which is preliminary data.</text>
</comment>
<sequence length="239" mass="26854">MREVNVIGESGRGEAEGGRRGASGGFTLLEILVSLAILAVLFTLVYGSFNATYRVSEQLEEQADSYRLARLGFYHLAKDLSMIYQTKPIPGQPTSPQLPPGSAVTKSFLFLGEDRTRTIDGTDYPDDLIRFTAVSHGRTLRDAPESDWALISYGLEEEFLMHEAALANERVIRNEIGEEVLGINFRYLNRADKNWVDRWDSENTKELPLAVEIELILRGRGKEGLRFKTTVDLPMARRS</sequence>
<comment type="similarity">
    <text evidence="2">Belongs to the GSP J family.</text>
</comment>
<evidence type="ECO:0000256" key="8">
    <source>
        <dbReference type="ARBA" id="ARBA00022989"/>
    </source>
</evidence>
<dbReference type="PANTHER" id="PTHR39583:SF2">
    <property type="entry name" value="TYPE II SECRETION SYSTEM PROTEIN J"/>
    <property type="match status" value="1"/>
</dbReference>
<name>A0A7X6IBF2_9BACT</name>
<dbReference type="GO" id="GO:0005886">
    <property type="term" value="C:plasma membrane"/>
    <property type="evidence" value="ECO:0007669"/>
    <property type="project" value="UniProtKB-SubCell"/>
</dbReference>
<reference evidence="12 13" key="1">
    <citation type="journal article" date="2020" name="Nature">
        <title>Bacterial chemolithoautotrophy via manganese oxidation.</title>
        <authorList>
            <person name="Yu H."/>
            <person name="Leadbetter J.R."/>
        </authorList>
    </citation>
    <scope>NUCLEOTIDE SEQUENCE [LARGE SCALE GENOMIC DNA]</scope>
    <source>
        <strain evidence="12 13">Mn-1</strain>
    </source>
</reference>
<accession>A0A7X6IBF2</accession>
<dbReference type="GO" id="GO:0015627">
    <property type="term" value="C:type II protein secretion system complex"/>
    <property type="evidence" value="ECO:0007669"/>
    <property type="project" value="InterPro"/>
</dbReference>
<evidence type="ECO:0000256" key="1">
    <source>
        <dbReference type="ARBA" id="ARBA00004377"/>
    </source>
</evidence>
<feature type="region of interest" description="Disordered" evidence="10">
    <location>
        <begin position="1"/>
        <end position="20"/>
    </location>
</feature>
<evidence type="ECO:0000256" key="3">
    <source>
        <dbReference type="ARBA" id="ARBA00021539"/>
    </source>
</evidence>
<dbReference type="InterPro" id="IPR010055">
    <property type="entry name" value="T2SS_protein-GspJ"/>
</dbReference>
<keyword evidence="4" id="KW-1003">Cell membrane</keyword>
<evidence type="ECO:0000256" key="2">
    <source>
        <dbReference type="ARBA" id="ARBA00011084"/>
    </source>
</evidence>
<evidence type="ECO:0000256" key="7">
    <source>
        <dbReference type="ARBA" id="ARBA00022692"/>
    </source>
</evidence>
<dbReference type="AlphaFoldDB" id="A0A7X6IBF2"/>
<dbReference type="InterPro" id="IPR051621">
    <property type="entry name" value="T2SS_protein_J"/>
</dbReference>
<keyword evidence="13" id="KW-1185">Reference proteome</keyword>
<organism evidence="12 13">
    <name type="scientific">Candidatus Manganitrophus noduliformans</name>
    <dbReference type="NCBI Taxonomy" id="2606439"/>
    <lineage>
        <taxon>Bacteria</taxon>
        <taxon>Pseudomonadati</taxon>
        <taxon>Nitrospirota</taxon>
        <taxon>Nitrospiria</taxon>
        <taxon>Candidatus Troglogloeales</taxon>
        <taxon>Candidatus Manganitrophaceae</taxon>
        <taxon>Candidatus Manganitrophus</taxon>
    </lineage>
</organism>
<evidence type="ECO:0000256" key="11">
    <source>
        <dbReference type="SAM" id="Phobius"/>
    </source>
</evidence>
<keyword evidence="6" id="KW-0997">Cell inner membrane</keyword>
<dbReference type="InterPro" id="IPR045584">
    <property type="entry name" value="Pilin-like"/>
</dbReference>
<dbReference type="PANTHER" id="PTHR39583">
    <property type="entry name" value="TYPE II SECRETION SYSTEM PROTEIN J-RELATED"/>
    <property type="match status" value="1"/>
</dbReference>
<evidence type="ECO:0000313" key="13">
    <source>
        <dbReference type="Proteomes" id="UP000534783"/>
    </source>
</evidence>
<evidence type="ECO:0000256" key="4">
    <source>
        <dbReference type="ARBA" id="ARBA00022475"/>
    </source>
</evidence>
<dbReference type="Proteomes" id="UP000534783">
    <property type="component" value="Unassembled WGS sequence"/>
</dbReference>
<keyword evidence="8 11" id="KW-1133">Transmembrane helix</keyword>
<dbReference type="GO" id="GO:0015628">
    <property type="term" value="P:protein secretion by the type II secretion system"/>
    <property type="evidence" value="ECO:0007669"/>
    <property type="project" value="InterPro"/>
</dbReference>
<dbReference type="Gene3D" id="2.10.70.20">
    <property type="entry name" value="gspk-gspi-gspj complex like domains"/>
    <property type="match status" value="1"/>
</dbReference>
<dbReference type="EMBL" id="VTOW01000002">
    <property type="protein sequence ID" value="NKE71395.1"/>
    <property type="molecule type" value="Genomic_DNA"/>
</dbReference>
<keyword evidence="7 11" id="KW-0812">Transmembrane</keyword>
<evidence type="ECO:0000256" key="9">
    <source>
        <dbReference type="ARBA" id="ARBA00023136"/>
    </source>
</evidence>
<evidence type="ECO:0000256" key="10">
    <source>
        <dbReference type="SAM" id="MobiDB-lite"/>
    </source>
</evidence>
<comment type="subcellular location">
    <subcellularLocation>
        <location evidence="1">Cell inner membrane</location>
        <topology evidence="1">Single-pass membrane protein</topology>
    </subcellularLocation>
</comment>
<evidence type="ECO:0000256" key="5">
    <source>
        <dbReference type="ARBA" id="ARBA00022481"/>
    </source>
</evidence>
<dbReference type="InterPro" id="IPR012902">
    <property type="entry name" value="N_methyl_site"/>
</dbReference>
<dbReference type="NCBIfam" id="TIGR02532">
    <property type="entry name" value="IV_pilin_GFxxxE"/>
    <property type="match status" value="1"/>
</dbReference>
<keyword evidence="9 11" id="KW-0472">Membrane</keyword>